<dbReference type="InterPro" id="IPR041662">
    <property type="entry name" value="SusD-like_2"/>
</dbReference>
<organism evidence="1 2">
    <name type="scientific">Mucilaginibacter sabulilitoris</name>
    <dbReference type="NCBI Taxonomy" id="1173583"/>
    <lineage>
        <taxon>Bacteria</taxon>
        <taxon>Pseudomonadati</taxon>
        <taxon>Bacteroidota</taxon>
        <taxon>Sphingobacteriia</taxon>
        <taxon>Sphingobacteriales</taxon>
        <taxon>Sphingobacteriaceae</taxon>
        <taxon>Mucilaginibacter</taxon>
    </lineage>
</organism>
<dbReference type="SUPFAM" id="SSF48452">
    <property type="entry name" value="TPR-like"/>
    <property type="match status" value="1"/>
</dbReference>
<dbReference type="InterPro" id="IPR011990">
    <property type="entry name" value="TPR-like_helical_dom_sf"/>
</dbReference>
<dbReference type="RefSeq" id="WP_321563862.1">
    <property type="nucleotide sequence ID" value="NZ_CP139558.1"/>
</dbReference>
<evidence type="ECO:0000313" key="2">
    <source>
        <dbReference type="Proteomes" id="UP001324380"/>
    </source>
</evidence>
<accession>A0ABZ0TPP2</accession>
<dbReference type="Gene3D" id="1.25.40.390">
    <property type="match status" value="1"/>
</dbReference>
<sequence length="587" mass="65658">MKKTIYIVLLSIAGLSACKKGFEKINTDPTKLALPDMEPVMTQVFKTTADRMEQENIYAFWEYAHIIEPANIGRYQASDDGLWNDFYMTGANNIRQLRKIYGDNPKYVNRMAIANIWECYLYSVLVGTYGPVPYTQAGKITPGIKYDDENSIYTSLLSKLKDAAATLANNPTGDKLTTDYIYGGDLTKWLRFANSLRLRIALRCQKNLPDVAVAAIKEVMADEGTLLQSEADDPKLSYGSADGSQSQYYLKYVKSNPGITTYPVMSDYAQLYFRSYKDPRMAAYFNKATVGYSIKDTLLSTNDNLHHIVTYAVPYAGAPKAQKVLPSWGLAFNTWNGANYPNSFSVLPGTNGTPVTSTSGINIVAPDKPFYFMTYQDVLFMEAEAALLGYGGKKTADQYYYAGINANFTFWGLTPAQAAAYQAQDGIKWGTSARGFNYVVNITNANIPADNFTKIFVQQWLSGYPDNGFDTWALMRRTRFVVPPPHTNAATGVEINPLFGDLPDRYIYNSGEKATNPSDYQQAVQLLQGQKDYASTQLNFAKTYTHLDWTNLPFTVILDYSMLQKWYGPNVEDLTKANVSFVTNGVY</sequence>
<dbReference type="PROSITE" id="PS51257">
    <property type="entry name" value="PROKAR_LIPOPROTEIN"/>
    <property type="match status" value="1"/>
</dbReference>
<evidence type="ECO:0000313" key="1">
    <source>
        <dbReference type="EMBL" id="WPU94746.1"/>
    </source>
</evidence>
<gene>
    <name evidence="1" type="ORF">SNE25_04330</name>
</gene>
<keyword evidence="1" id="KW-0449">Lipoprotein</keyword>
<name>A0ABZ0TPP2_9SPHI</name>
<reference evidence="1 2" key="1">
    <citation type="submission" date="2023-11" db="EMBL/GenBank/DDBJ databases">
        <title>Analysis of the Genomes of Mucilaginibacter gossypii cycad 4 and M. sabulilitoris SNA2: microbes with the potential for plant growth promotion.</title>
        <authorList>
            <person name="Hirsch A.M."/>
            <person name="Humm E."/>
            <person name="Rubbi M."/>
            <person name="Del Vecchio G."/>
            <person name="Ha S.M."/>
            <person name="Pellegrini M."/>
            <person name="Gunsalus R.P."/>
        </authorList>
    </citation>
    <scope>NUCLEOTIDE SEQUENCE [LARGE SCALE GENOMIC DNA]</scope>
    <source>
        <strain evidence="1 2">SNA2</strain>
    </source>
</reference>
<dbReference type="InterPro" id="IPR024302">
    <property type="entry name" value="SusD-like"/>
</dbReference>
<keyword evidence="2" id="KW-1185">Reference proteome</keyword>
<dbReference type="EMBL" id="CP139558">
    <property type="protein sequence ID" value="WPU94746.1"/>
    <property type="molecule type" value="Genomic_DNA"/>
</dbReference>
<dbReference type="Pfam" id="PF12741">
    <property type="entry name" value="SusD-like"/>
    <property type="match status" value="1"/>
</dbReference>
<protein>
    <submittedName>
        <fullName evidence="1">SusD/RagB family nutrient-binding outer membrane lipoprotein</fullName>
    </submittedName>
</protein>
<dbReference type="Proteomes" id="UP001324380">
    <property type="component" value="Chromosome"/>
</dbReference>
<dbReference type="Pfam" id="PF12771">
    <property type="entry name" value="SusD-like_2"/>
    <property type="match status" value="1"/>
</dbReference>
<proteinExistence type="predicted"/>